<evidence type="ECO:0000256" key="5">
    <source>
        <dbReference type="SAM" id="Phobius"/>
    </source>
</evidence>
<evidence type="ECO:0000256" key="2">
    <source>
        <dbReference type="ARBA" id="ARBA00022692"/>
    </source>
</evidence>
<feature type="transmembrane region" description="Helical" evidence="5">
    <location>
        <begin position="13"/>
        <end position="32"/>
    </location>
</feature>
<protein>
    <submittedName>
        <fullName evidence="6">Putative MAPEG superfamily protein</fullName>
    </submittedName>
</protein>
<comment type="subcellular location">
    <subcellularLocation>
        <location evidence="1">Membrane</location>
    </subcellularLocation>
</comment>
<dbReference type="GO" id="GO:0016020">
    <property type="term" value="C:membrane"/>
    <property type="evidence" value="ECO:0007669"/>
    <property type="project" value="UniProtKB-SubCell"/>
</dbReference>
<name>A0A3N4UJM4_9BURK</name>
<keyword evidence="7" id="KW-1185">Reference proteome</keyword>
<dbReference type="InterPro" id="IPR023352">
    <property type="entry name" value="MAPEG-like_dom_sf"/>
</dbReference>
<reference evidence="6 7" key="1">
    <citation type="submission" date="2018-11" db="EMBL/GenBank/DDBJ databases">
        <title>Genomic Encyclopedia of Type Strains, Phase IV (KMG-IV): sequencing the most valuable type-strain genomes for metagenomic binning, comparative biology and taxonomic classification.</title>
        <authorList>
            <person name="Goeker M."/>
        </authorList>
    </citation>
    <scope>NUCLEOTIDE SEQUENCE [LARGE SCALE GENOMIC DNA]</scope>
    <source>
        <strain evidence="6 7">DSM 101684</strain>
    </source>
</reference>
<dbReference type="RefSeq" id="WP_124221454.1">
    <property type="nucleotide sequence ID" value="NZ_RKQL01000002.1"/>
</dbReference>
<dbReference type="AlphaFoldDB" id="A0A3N4UJM4"/>
<dbReference type="EMBL" id="RKQL01000002">
    <property type="protein sequence ID" value="RPE70653.1"/>
    <property type="molecule type" value="Genomic_DNA"/>
</dbReference>
<dbReference type="InterPro" id="IPR001129">
    <property type="entry name" value="Membr-assoc_MAPEG"/>
</dbReference>
<dbReference type="SUPFAM" id="SSF161084">
    <property type="entry name" value="MAPEG domain-like"/>
    <property type="match status" value="1"/>
</dbReference>
<evidence type="ECO:0000256" key="3">
    <source>
        <dbReference type="ARBA" id="ARBA00022989"/>
    </source>
</evidence>
<dbReference type="Pfam" id="PF01124">
    <property type="entry name" value="MAPEG"/>
    <property type="match status" value="1"/>
</dbReference>
<dbReference type="PANTHER" id="PTHR35371:SF1">
    <property type="entry name" value="BLR7753 PROTEIN"/>
    <property type="match status" value="1"/>
</dbReference>
<dbReference type="Gene3D" id="1.20.120.550">
    <property type="entry name" value="Membrane associated eicosanoid/glutathione metabolism-like domain"/>
    <property type="match status" value="1"/>
</dbReference>
<organism evidence="6 7">
    <name type="scientific">Tibeticola sediminis</name>
    <dbReference type="NCBI Taxonomy" id="1917811"/>
    <lineage>
        <taxon>Bacteria</taxon>
        <taxon>Pseudomonadati</taxon>
        <taxon>Pseudomonadota</taxon>
        <taxon>Betaproteobacteria</taxon>
        <taxon>Burkholderiales</taxon>
        <taxon>Comamonadaceae</taxon>
        <taxon>Tibeticola</taxon>
    </lineage>
</organism>
<accession>A0A3N4UJM4</accession>
<feature type="transmembrane region" description="Helical" evidence="5">
    <location>
        <begin position="118"/>
        <end position="141"/>
    </location>
</feature>
<feature type="transmembrane region" description="Helical" evidence="5">
    <location>
        <begin position="94"/>
        <end position="112"/>
    </location>
</feature>
<gene>
    <name evidence="6" type="ORF">EDC62_1137</name>
</gene>
<dbReference type="OrthoDB" id="513661at2"/>
<sequence>MNPTMTTAVHFTVAYWCVLAAALLPIVCAGLAKWGEFGRPASQGGYDNHQPRAWLARQAGWRARANAAQANSFEALPFFIGAVIIAQQLGASQAWLDLAAVFFIFLRLAYILCYVADWALIRSVVWTLAFALNIAILFLGYR</sequence>
<comment type="caution">
    <text evidence="6">The sequence shown here is derived from an EMBL/GenBank/DDBJ whole genome shotgun (WGS) entry which is preliminary data.</text>
</comment>
<keyword evidence="3 5" id="KW-1133">Transmembrane helix</keyword>
<evidence type="ECO:0000256" key="1">
    <source>
        <dbReference type="ARBA" id="ARBA00004370"/>
    </source>
</evidence>
<evidence type="ECO:0000313" key="7">
    <source>
        <dbReference type="Proteomes" id="UP000272193"/>
    </source>
</evidence>
<proteinExistence type="predicted"/>
<dbReference type="PANTHER" id="PTHR35371">
    <property type="entry name" value="INNER MEMBRANE PROTEIN"/>
    <property type="match status" value="1"/>
</dbReference>
<keyword evidence="2 5" id="KW-0812">Transmembrane</keyword>
<evidence type="ECO:0000256" key="4">
    <source>
        <dbReference type="ARBA" id="ARBA00023136"/>
    </source>
</evidence>
<dbReference type="Proteomes" id="UP000272193">
    <property type="component" value="Unassembled WGS sequence"/>
</dbReference>
<keyword evidence="4 5" id="KW-0472">Membrane</keyword>
<evidence type="ECO:0000313" key="6">
    <source>
        <dbReference type="EMBL" id="RPE70653.1"/>
    </source>
</evidence>